<accession>A0A167HW49</accession>
<evidence type="ECO:0000313" key="2">
    <source>
        <dbReference type="Proteomes" id="UP000076738"/>
    </source>
</evidence>
<dbReference type="SUPFAM" id="SSF53098">
    <property type="entry name" value="Ribonuclease H-like"/>
    <property type="match status" value="1"/>
</dbReference>
<organism evidence="1 2">
    <name type="scientific">Calocera viscosa (strain TUFC12733)</name>
    <dbReference type="NCBI Taxonomy" id="1330018"/>
    <lineage>
        <taxon>Eukaryota</taxon>
        <taxon>Fungi</taxon>
        <taxon>Dikarya</taxon>
        <taxon>Basidiomycota</taxon>
        <taxon>Agaricomycotina</taxon>
        <taxon>Dacrymycetes</taxon>
        <taxon>Dacrymycetales</taxon>
        <taxon>Dacrymycetaceae</taxon>
        <taxon>Calocera</taxon>
    </lineage>
</organism>
<name>A0A167HW49_CALVF</name>
<feature type="non-terminal residue" evidence="1">
    <location>
        <position position="1"/>
    </location>
</feature>
<evidence type="ECO:0000313" key="1">
    <source>
        <dbReference type="EMBL" id="KZO92047.1"/>
    </source>
</evidence>
<dbReference type="Proteomes" id="UP000076738">
    <property type="component" value="Unassembled WGS sequence"/>
</dbReference>
<dbReference type="InterPro" id="IPR012337">
    <property type="entry name" value="RNaseH-like_sf"/>
</dbReference>
<gene>
    <name evidence="1" type="ORF">CALVIDRAFT_456369</name>
</gene>
<evidence type="ECO:0008006" key="3">
    <source>
        <dbReference type="Google" id="ProtNLM"/>
    </source>
</evidence>
<reference evidence="1 2" key="1">
    <citation type="journal article" date="2016" name="Mol. Biol. Evol.">
        <title>Comparative Genomics of Early-Diverging Mushroom-Forming Fungi Provides Insights into the Origins of Lignocellulose Decay Capabilities.</title>
        <authorList>
            <person name="Nagy L.G."/>
            <person name="Riley R."/>
            <person name="Tritt A."/>
            <person name="Adam C."/>
            <person name="Daum C."/>
            <person name="Floudas D."/>
            <person name="Sun H."/>
            <person name="Yadav J.S."/>
            <person name="Pangilinan J."/>
            <person name="Larsson K.H."/>
            <person name="Matsuura K."/>
            <person name="Barry K."/>
            <person name="Labutti K."/>
            <person name="Kuo R."/>
            <person name="Ohm R.A."/>
            <person name="Bhattacharya S.S."/>
            <person name="Shirouzu T."/>
            <person name="Yoshinaga Y."/>
            <person name="Martin F.M."/>
            <person name="Grigoriev I.V."/>
            <person name="Hibbett D.S."/>
        </authorList>
    </citation>
    <scope>NUCLEOTIDE SEQUENCE [LARGE SCALE GENOMIC DNA]</scope>
    <source>
        <strain evidence="1 2">TUFC12733</strain>
    </source>
</reference>
<proteinExistence type="predicted"/>
<dbReference type="STRING" id="1330018.A0A167HW49"/>
<sequence length="162" mass="18348">IGALELILDVCTCWSSTYAMLTRALELCSSLSAVLLDPEHEDKLARFCITPAGWNQIQSIADILEFTHKGQQRLSADSHPTLYMAIPALESPMSTWEKLQKGKYATDSSMLDVLEAGIKKMGEYYLKMEKSDAYVIAMILTPYVKMKYLEKWWTDKSPTNAR</sequence>
<protein>
    <recommendedName>
        <fullName evidence="3">hAT-like transposase RNase-H fold domain-containing protein</fullName>
    </recommendedName>
</protein>
<dbReference type="OrthoDB" id="3172935at2759"/>
<keyword evidence="2" id="KW-1185">Reference proteome</keyword>
<feature type="non-terminal residue" evidence="1">
    <location>
        <position position="162"/>
    </location>
</feature>
<dbReference type="EMBL" id="KV417315">
    <property type="protein sequence ID" value="KZO92047.1"/>
    <property type="molecule type" value="Genomic_DNA"/>
</dbReference>
<dbReference type="AlphaFoldDB" id="A0A167HW49"/>